<dbReference type="EMBL" id="CAXKWB010056759">
    <property type="protein sequence ID" value="CAL4178734.1"/>
    <property type="molecule type" value="Genomic_DNA"/>
</dbReference>
<dbReference type="Pfam" id="PF07727">
    <property type="entry name" value="RVT_2"/>
    <property type="match status" value="1"/>
</dbReference>
<comment type="caution">
    <text evidence="3">The sequence shown here is derived from an EMBL/GenBank/DDBJ whole genome shotgun (WGS) entry which is preliminary data.</text>
</comment>
<dbReference type="InterPro" id="IPR013103">
    <property type="entry name" value="RVT_2"/>
</dbReference>
<dbReference type="CDD" id="cd09272">
    <property type="entry name" value="RNase_HI_RT_Ty1"/>
    <property type="match status" value="1"/>
</dbReference>
<gene>
    <name evidence="3" type="ORF">MNOR_LOCUS35064</name>
</gene>
<keyword evidence="4" id="KW-1185">Reference proteome</keyword>
<sequence length="671" mass="75019">MKLDDKVDGGPLQTYVDGRPKVRGVDQGQGNLDRNPDAMNFETLQSLGGNPPRKRMKLDDNPNGVDDGPLQTLDCLGKTKGVLEEGSIEKQSIKFSKTEGQTSQVIPKTWRKGQRFQGVDKNTGNFVSGSIVSRAGKATGGNRNCYNVILDSSGMHGWFNMDTLKDIEVSGEEENVILYVNEEVQRAKEKEIESWVDNDVFQKVRNKGQKSISVRWVVTTKQNTAQGNIIKARLVARGFEEDKSILQTDSPTCSRESVRLLITLASSWGWKCHTVDVQAAYLQGNAISRLVFLKPPKEFDDGSLWQLNKTVYGLCDAAREWYNKVSCELSALGVTKCSVDNSLFFWHVQNVLEGMVVVHVDDFLWCGTAKFQSQVIAEITTKFKIGSTGSTSFTYLGLNVRSFKDGMTLDQIDYVGALEYVNRGLNRAREKSSGLSTSELKECRAKIGQLGWIATHTRPDIAFDTCMLSAAMQDPSYKDLLRVNKVIDIVKSDNIQLYFPRLGKSAEWHLECYTDPAHVKFKSSATKNKPFDVKSQSAYIIFIRDGFGKSCPIMWQSRKLPRVVNSTLAAETMALQLGVSACIYLTSIIHKITNKNLRSITCYTDNKSLKESLDSSKQVSDPRLRLDIALLKEDIEKGILGKIKCQVIWIASSKMLADCMTKRGVNPERLR</sequence>
<evidence type="ECO:0000313" key="3">
    <source>
        <dbReference type="EMBL" id="CAL4178734.1"/>
    </source>
</evidence>
<dbReference type="PANTHER" id="PTHR11439:SF483">
    <property type="entry name" value="PEPTIDE SYNTHASE GLIP-LIKE, PUTATIVE (AFU_ORTHOLOGUE AFUA_3G12920)-RELATED"/>
    <property type="match status" value="1"/>
</dbReference>
<name>A0AAV2SA72_MEGNR</name>
<dbReference type="AlphaFoldDB" id="A0AAV2SA72"/>
<accession>A0AAV2SA72</accession>
<dbReference type="PANTHER" id="PTHR11439">
    <property type="entry name" value="GAG-POL-RELATED RETROTRANSPOSON"/>
    <property type="match status" value="1"/>
</dbReference>
<organism evidence="3 4">
    <name type="scientific">Meganyctiphanes norvegica</name>
    <name type="common">Northern krill</name>
    <name type="synonym">Thysanopoda norvegica</name>
    <dbReference type="NCBI Taxonomy" id="48144"/>
    <lineage>
        <taxon>Eukaryota</taxon>
        <taxon>Metazoa</taxon>
        <taxon>Ecdysozoa</taxon>
        <taxon>Arthropoda</taxon>
        <taxon>Crustacea</taxon>
        <taxon>Multicrustacea</taxon>
        <taxon>Malacostraca</taxon>
        <taxon>Eumalacostraca</taxon>
        <taxon>Eucarida</taxon>
        <taxon>Euphausiacea</taxon>
        <taxon>Euphausiidae</taxon>
        <taxon>Meganyctiphanes</taxon>
    </lineage>
</organism>
<evidence type="ECO:0000256" key="1">
    <source>
        <dbReference type="SAM" id="MobiDB-lite"/>
    </source>
</evidence>
<evidence type="ECO:0000313" key="4">
    <source>
        <dbReference type="Proteomes" id="UP001497623"/>
    </source>
</evidence>
<protein>
    <recommendedName>
        <fullName evidence="2">Reverse transcriptase Ty1/copia-type domain-containing protein</fullName>
    </recommendedName>
</protein>
<feature type="domain" description="Reverse transcriptase Ty1/copia-type" evidence="2">
    <location>
        <begin position="200"/>
        <end position="417"/>
    </location>
</feature>
<proteinExistence type="predicted"/>
<feature type="region of interest" description="Disordered" evidence="1">
    <location>
        <begin position="1"/>
        <end position="37"/>
    </location>
</feature>
<evidence type="ECO:0000259" key="2">
    <source>
        <dbReference type="Pfam" id="PF07727"/>
    </source>
</evidence>
<feature type="non-terminal residue" evidence="3">
    <location>
        <position position="671"/>
    </location>
</feature>
<reference evidence="3 4" key="1">
    <citation type="submission" date="2024-05" db="EMBL/GenBank/DDBJ databases">
        <authorList>
            <person name="Wallberg A."/>
        </authorList>
    </citation>
    <scope>NUCLEOTIDE SEQUENCE [LARGE SCALE GENOMIC DNA]</scope>
</reference>
<dbReference type="Proteomes" id="UP001497623">
    <property type="component" value="Unassembled WGS sequence"/>
</dbReference>